<feature type="region of interest" description="Disordered" evidence="1">
    <location>
        <begin position="120"/>
        <end position="154"/>
    </location>
</feature>
<accession>A0ABN8JM24</accession>
<reference evidence="2 3" key="1">
    <citation type="submission" date="2022-03" db="EMBL/GenBank/DDBJ databases">
        <authorList>
            <person name="Brunel B."/>
        </authorList>
    </citation>
    <scope>NUCLEOTIDE SEQUENCE [LARGE SCALE GENOMIC DNA]</scope>
    <source>
        <strain evidence="2">STM5069sample</strain>
    </source>
</reference>
<evidence type="ECO:0000313" key="3">
    <source>
        <dbReference type="Proteomes" id="UP001153050"/>
    </source>
</evidence>
<comment type="caution">
    <text evidence="2">The sequence shown here is derived from an EMBL/GenBank/DDBJ whole genome shotgun (WGS) entry which is preliminary data.</text>
</comment>
<dbReference type="EMBL" id="CAKXZT010000101">
    <property type="protein sequence ID" value="CAH2398073.1"/>
    <property type="molecule type" value="Genomic_DNA"/>
</dbReference>
<name>A0ABN8JM24_9HYPH</name>
<protein>
    <submittedName>
        <fullName evidence="2">Uncharacterized protein</fullName>
    </submittedName>
</protein>
<evidence type="ECO:0000313" key="2">
    <source>
        <dbReference type="EMBL" id="CAH2398073.1"/>
    </source>
</evidence>
<gene>
    <name evidence="2" type="ORF">MES5069_190037</name>
</gene>
<sequence length="154" mass="17165">MRSEHASAVTEPMRAEMAARLIEEHGSPHMASDAGWALARENGWYREGEAAERYLTARPSAAERPVNKAALDLLVAWHRNSLGRLIDDGSEWRWKLVRRSAARSTDCTRQAAGLHRVAPPRRMARASAASAGRTRSAATWQTLHVKYRGRRAPS</sequence>
<feature type="compositionally biased region" description="Low complexity" evidence="1">
    <location>
        <begin position="125"/>
        <end position="138"/>
    </location>
</feature>
<organism evidence="2 3">
    <name type="scientific">Mesorhizobium escarrei</name>
    <dbReference type="NCBI Taxonomy" id="666018"/>
    <lineage>
        <taxon>Bacteria</taxon>
        <taxon>Pseudomonadati</taxon>
        <taxon>Pseudomonadota</taxon>
        <taxon>Alphaproteobacteria</taxon>
        <taxon>Hyphomicrobiales</taxon>
        <taxon>Phyllobacteriaceae</taxon>
        <taxon>Mesorhizobium</taxon>
    </lineage>
</organism>
<dbReference type="Proteomes" id="UP001153050">
    <property type="component" value="Unassembled WGS sequence"/>
</dbReference>
<proteinExistence type="predicted"/>
<feature type="compositionally biased region" description="Basic residues" evidence="1">
    <location>
        <begin position="145"/>
        <end position="154"/>
    </location>
</feature>
<evidence type="ECO:0000256" key="1">
    <source>
        <dbReference type="SAM" id="MobiDB-lite"/>
    </source>
</evidence>
<keyword evidence="3" id="KW-1185">Reference proteome</keyword>